<feature type="transmembrane region" description="Helical" evidence="6">
    <location>
        <begin position="134"/>
        <end position="155"/>
    </location>
</feature>
<organism evidence="8 9">
    <name type="scientific">Chondromyces crocatus</name>
    <dbReference type="NCBI Taxonomy" id="52"/>
    <lineage>
        <taxon>Bacteria</taxon>
        <taxon>Pseudomonadati</taxon>
        <taxon>Myxococcota</taxon>
        <taxon>Polyangia</taxon>
        <taxon>Polyangiales</taxon>
        <taxon>Polyangiaceae</taxon>
        <taxon>Chondromyces</taxon>
    </lineage>
</organism>
<accession>A0A0K1E5X4</accession>
<dbReference type="KEGG" id="ccro:CMC5_003630"/>
<evidence type="ECO:0000256" key="2">
    <source>
        <dbReference type="ARBA" id="ARBA00022692"/>
    </source>
</evidence>
<dbReference type="PANTHER" id="PTHR39535:SF2">
    <property type="entry name" value="HTTM DOMAIN-CONTAINING PROTEIN"/>
    <property type="match status" value="1"/>
</dbReference>
<feature type="transmembrane region" description="Helical" evidence="6">
    <location>
        <begin position="81"/>
        <end position="103"/>
    </location>
</feature>
<dbReference type="RefSeq" id="WP_050428798.1">
    <property type="nucleotide sequence ID" value="NZ_CP012159.1"/>
</dbReference>
<keyword evidence="4 6" id="KW-0472">Membrane</keyword>
<feature type="transmembrane region" description="Helical" evidence="6">
    <location>
        <begin position="21"/>
        <end position="39"/>
    </location>
</feature>
<dbReference type="PANTHER" id="PTHR39535">
    <property type="entry name" value="SPORULATION-DELAYING PROTEIN SDPB"/>
    <property type="match status" value="1"/>
</dbReference>
<evidence type="ECO:0000259" key="7">
    <source>
        <dbReference type="SMART" id="SM00752"/>
    </source>
</evidence>
<dbReference type="InterPro" id="IPR011020">
    <property type="entry name" value="HTTM-like"/>
</dbReference>
<dbReference type="InterPro" id="IPR052964">
    <property type="entry name" value="Sporulation_signal_mat"/>
</dbReference>
<gene>
    <name evidence="8" type="ORF">CMC5_003630</name>
</gene>
<dbReference type="GO" id="GO:0012505">
    <property type="term" value="C:endomembrane system"/>
    <property type="evidence" value="ECO:0007669"/>
    <property type="project" value="UniProtKB-SubCell"/>
</dbReference>
<evidence type="ECO:0000256" key="4">
    <source>
        <dbReference type="ARBA" id="ARBA00023136"/>
    </source>
</evidence>
<name>A0A0K1E5X4_CHOCO</name>
<proteinExistence type="predicted"/>
<comment type="subcellular location">
    <subcellularLocation>
        <location evidence="1">Endomembrane system</location>
        <topology evidence="1">Multi-pass membrane protein</topology>
    </subcellularLocation>
</comment>
<keyword evidence="9" id="KW-1185">Reference proteome</keyword>
<dbReference type="AlphaFoldDB" id="A0A0K1E5X4"/>
<keyword evidence="3 6" id="KW-1133">Transmembrane helix</keyword>
<keyword evidence="2 6" id="KW-0812">Transmembrane</keyword>
<evidence type="ECO:0000256" key="5">
    <source>
        <dbReference type="SAM" id="MobiDB-lite"/>
    </source>
</evidence>
<feature type="transmembrane region" description="Helical" evidence="6">
    <location>
        <begin position="247"/>
        <end position="266"/>
    </location>
</feature>
<feature type="region of interest" description="Disordered" evidence="5">
    <location>
        <begin position="682"/>
        <end position="701"/>
    </location>
</feature>
<dbReference type="EMBL" id="CP012159">
    <property type="protein sequence ID" value="AKT36249.1"/>
    <property type="molecule type" value="Genomic_DNA"/>
</dbReference>
<dbReference type="Proteomes" id="UP000067626">
    <property type="component" value="Chromosome"/>
</dbReference>
<sequence>MGVGTRLRRAKQWLLERYGTADLRTLGLFRIVFGTLLVAEGLRRWREADWAYSNEGVLSNHYQLFVNYRPSGSYSFSLFDAFSTLGEVHVAFALSVACFFCYAIGWKTRLFAILSFVIVTSLDSRLPLVENGGFVVVNLLAMWAMFLPTGARFSVDAWRRSSRERREAGAEALAAPPAPPAPARSAGAPATFVSWAMVFAVLNVAMIYYFNVVNKAGHIWREGDTVHYVLHLDRMVTGLAVPLREHLPFWAMKLMTWGVLVVEALLPPLILWPTARRVTRPLAMLLMFGLHTSFGVMMRLGPFSWFMIGWSFLLVTSVQWEGLERWYRARAMPRVVVVDGASPLAFALARVLARFDGLGLLRFEAQGAQSVPSVQGAQSAQSVPSVPSVPSVQPALLSARDPASGRVWVGGEALREIAQALPAGRMLWPVVNVVTVGAPRWGMALMERRREAVARFFGLTLPSRWVSMPLVGMSLAEASLTEPSLVEAPLVVTPLAAWMGRWRRRLREGVVLYVGLCAASQMINDNKSVSAVMKHDRFVPWFMRATMAYPRLYQSWGMFAANPITDDGVLAVDAITVDGRHVDPFTGTAPDLVLTDSRGEGLNQIRQDYFNRIRLDRNKVFRKPQGLQEYLLRYHERTGQADDEVVAFDVFWVRDQCPKPGERTAYANETVPILSYRRPNYRPRAGLPPLPKALKEESAGD</sequence>
<feature type="domain" description="HTTM-like" evidence="7">
    <location>
        <begin position="18"/>
        <end position="319"/>
    </location>
</feature>
<evidence type="ECO:0000313" key="8">
    <source>
        <dbReference type="EMBL" id="AKT36249.1"/>
    </source>
</evidence>
<feature type="transmembrane region" description="Helical" evidence="6">
    <location>
        <begin position="303"/>
        <end position="323"/>
    </location>
</feature>
<evidence type="ECO:0000256" key="6">
    <source>
        <dbReference type="SAM" id="Phobius"/>
    </source>
</evidence>
<evidence type="ECO:0000313" key="9">
    <source>
        <dbReference type="Proteomes" id="UP000067626"/>
    </source>
</evidence>
<evidence type="ECO:0000256" key="3">
    <source>
        <dbReference type="ARBA" id="ARBA00022989"/>
    </source>
</evidence>
<feature type="transmembrane region" description="Helical" evidence="6">
    <location>
        <begin position="335"/>
        <end position="353"/>
    </location>
</feature>
<dbReference type="STRING" id="52.CMC5_003630"/>
<dbReference type="SMART" id="SM00752">
    <property type="entry name" value="HTTM"/>
    <property type="match status" value="1"/>
</dbReference>
<evidence type="ECO:0000256" key="1">
    <source>
        <dbReference type="ARBA" id="ARBA00004127"/>
    </source>
</evidence>
<reference evidence="8 9" key="1">
    <citation type="submission" date="2015-07" db="EMBL/GenBank/DDBJ databases">
        <title>Genome analysis of myxobacterium Chondromyces crocatus Cm c5 reveals a high potential for natural compound synthesis and the genetic basis for the loss of fruiting body formation.</title>
        <authorList>
            <person name="Zaburannyi N."/>
            <person name="Bunk B."/>
            <person name="Maier J."/>
            <person name="Overmann J."/>
            <person name="Mueller R."/>
        </authorList>
    </citation>
    <scope>NUCLEOTIDE SEQUENCE [LARGE SCALE GENOMIC DNA]</scope>
    <source>
        <strain evidence="8 9">Cm c5</strain>
    </source>
</reference>
<protein>
    <recommendedName>
        <fullName evidence="7">HTTM-like domain-containing protein</fullName>
    </recommendedName>
</protein>
<feature type="transmembrane region" description="Helical" evidence="6">
    <location>
        <begin position="192"/>
        <end position="210"/>
    </location>
</feature>